<name>A0AA37TI35_9HYPH</name>
<reference evidence="2" key="1">
    <citation type="journal article" date="2019" name="Int. J. Syst. Evol. Microbiol.">
        <title>The Global Catalogue of Microorganisms (GCM) 10K type strain sequencing project: providing services to taxonomists for standard genome sequencing and annotation.</title>
        <authorList>
            <consortium name="The Broad Institute Genomics Platform"/>
            <consortium name="The Broad Institute Genome Sequencing Center for Infectious Disease"/>
            <person name="Wu L."/>
            <person name="Ma J."/>
        </authorList>
    </citation>
    <scope>NUCLEOTIDE SEQUENCE [LARGE SCALE GENOMIC DNA]</scope>
    <source>
        <strain evidence="2">NBRC 103632</strain>
    </source>
</reference>
<gene>
    <name evidence="1" type="ORF">GCM10007890_19440</name>
</gene>
<comment type="caution">
    <text evidence="1">The sequence shown here is derived from an EMBL/GenBank/DDBJ whole genome shotgun (WGS) entry which is preliminary data.</text>
</comment>
<dbReference type="EMBL" id="BSPL01000013">
    <property type="protein sequence ID" value="GLS69931.1"/>
    <property type="molecule type" value="Genomic_DNA"/>
</dbReference>
<evidence type="ECO:0000313" key="1">
    <source>
        <dbReference type="EMBL" id="GLS69931.1"/>
    </source>
</evidence>
<sequence length="101" mass="11393">MSRSSEQPIKIFCDGGCGKSQSVRPSKIDRRYTHIGCGKCEGWVRLKASFRTDRDEMICEYDFYAAGGFEGMRLRIATVEERAALERARALVQIAREQGLA</sequence>
<organism evidence="1 2">
    <name type="scientific">Methylobacterium tardum</name>
    <dbReference type="NCBI Taxonomy" id="374432"/>
    <lineage>
        <taxon>Bacteria</taxon>
        <taxon>Pseudomonadati</taxon>
        <taxon>Pseudomonadota</taxon>
        <taxon>Alphaproteobacteria</taxon>
        <taxon>Hyphomicrobiales</taxon>
        <taxon>Methylobacteriaceae</taxon>
        <taxon>Methylobacterium</taxon>
    </lineage>
</organism>
<evidence type="ECO:0000313" key="2">
    <source>
        <dbReference type="Proteomes" id="UP001157440"/>
    </source>
</evidence>
<protein>
    <submittedName>
        <fullName evidence="1">Uncharacterized protein</fullName>
    </submittedName>
</protein>
<keyword evidence="2" id="KW-1185">Reference proteome</keyword>
<dbReference type="Proteomes" id="UP001157440">
    <property type="component" value="Unassembled WGS sequence"/>
</dbReference>
<accession>A0AA37TI35</accession>
<dbReference type="RefSeq" id="WP_238197242.1">
    <property type="nucleotide sequence ID" value="NZ_BPQZ01000017.1"/>
</dbReference>
<dbReference type="AlphaFoldDB" id="A0AA37TI35"/>
<proteinExistence type="predicted"/>